<evidence type="ECO:0000256" key="1">
    <source>
        <dbReference type="ARBA" id="ARBA00004141"/>
    </source>
</evidence>
<name>A0A0P1ITK0_9RHOB</name>
<dbReference type="RefSeq" id="WP_165589389.1">
    <property type="nucleotide sequence ID" value="NZ_CYTO01000009.1"/>
</dbReference>
<dbReference type="Pfam" id="PF00892">
    <property type="entry name" value="EamA"/>
    <property type="match status" value="2"/>
</dbReference>
<evidence type="ECO:0000256" key="3">
    <source>
        <dbReference type="ARBA" id="ARBA00022692"/>
    </source>
</evidence>
<reference evidence="9" key="1">
    <citation type="submission" date="2015-09" db="EMBL/GenBank/DDBJ databases">
        <authorList>
            <person name="Rodrigo-Torres Lidia"/>
            <person name="Arahal R.David."/>
        </authorList>
    </citation>
    <scope>NUCLEOTIDE SEQUENCE [LARGE SCALE GENOMIC DNA]</scope>
    <source>
        <strain evidence="9">CECT 5114</strain>
    </source>
</reference>
<evidence type="ECO:0000259" key="7">
    <source>
        <dbReference type="Pfam" id="PF00892"/>
    </source>
</evidence>
<evidence type="ECO:0000256" key="4">
    <source>
        <dbReference type="ARBA" id="ARBA00022989"/>
    </source>
</evidence>
<dbReference type="EMBL" id="CYUE01000020">
    <property type="protein sequence ID" value="CUK26796.1"/>
    <property type="molecule type" value="Genomic_DNA"/>
</dbReference>
<dbReference type="GO" id="GO:0016020">
    <property type="term" value="C:membrane"/>
    <property type="evidence" value="ECO:0007669"/>
    <property type="project" value="UniProtKB-SubCell"/>
</dbReference>
<evidence type="ECO:0000313" key="9">
    <source>
        <dbReference type="Proteomes" id="UP000051184"/>
    </source>
</evidence>
<organism evidence="8 9">
    <name type="scientific">Cognatishimia activa</name>
    <dbReference type="NCBI Taxonomy" id="1715691"/>
    <lineage>
        <taxon>Bacteria</taxon>
        <taxon>Pseudomonadati</taxon>
        <taxon>Pseudomonadota</taxon>
        <taxon>Alphaproteobacteria</taxon>
        <taxon>Rhodobacterales</taxon>
        <taxon>Paracoccaceae</taxon>
        <taxon>Cognatishimia</taxon>
    </lineage>
</organism>
<feature type="transmembrane region" description="Helical" evidence="6">
    <location>
        <begin position="265"/>
        <end position="282"/>
    </location>
</feature>
<sequence length="307" mass="33146">MSSIATHQNVTAGLVLIVFTALTISLQDVVFKLFASDMTLWQIFSLRGVFALAILFVIARVRHGSYEAIKAAFHLWPLMRGLCLTCALLCFYAAIPFLSLATMGGAMYLAPIFIALLSAFLIGEPVSRLGWIGVVLGFIGVLVLLQPGSDAFSTFALLPVCAAVLYAFTHIITRARCQGVPLEALSFSLNTMMFLAGCLISLALFTLNPSAEFFQTYPYLFGQWSSVSGSDILVLILLAVFAVCIGMMLAGAYQLAPPATVATFEYSYLVFVAVWDILFFGIPLSTTTLLGMVMIFGAGVLILRKPA</sequence>
<feature type="transmembrane region" description="Helical" evidence="6">
    <location>
        <begin position="40"/>
        <end position="59"/>
    </location>
</feature>
<dbReference type="Proteomes" id="UP000051184">
    <property type="component" value="Unassembled WGS sequence"/>
</dbReference>
<protein>
    <submittedName>
        <fullName evidence="8">Carboxylate/amino acid/amine transporter</fullName>
    </submittedName>
</protein>
<feature type="transmembrane region" description="Helical" evidence="6">
    <location>
        <begin position="184"/>
        <end position="207"/>
    </location>
</feature>
<feature type="transmembrane region" description="Helical" evidence="6">
    <location>
        <begin position="101"/>
        <end position="122"/>
    </location>
</feature>
<keyword evidence="3 6" id="KW-0812">Transmembrane</keyword>
<feature type="transmembrane region" description="Helical" evidence="6">
    <location>
        <begin position="151"/>
        <end position="172"/>
    </location>
</feature>
<dbReference type="InterPro" id="IPR000620">
    <property type="entry name" value="EamA_dom"/>
</dbReference>
<feature type="domain" description="EamA" evidence="7">
    <location>
        <begin position="157"/>
        <end position="303"/>
    </location>
</feature>
<feature type="domain" description="EamA" evidence="7">
    <location>
        <begin position="12"/>
        <end position="145"/>
    </location>
</feature>
<keyword evidence="9" id="KW-1185">Reference proteome</keyword>
<feature type="transmembrane region" description="Helical" evidence="6">
    <location>
        <begin position="12"/>
        <end position="34"/>
    </location>
</feature>
<feature type="transmembrane region" description="Helical" evidence="6">
    <location>
        <begin position="71"/>
        <end position="95"/>
    </location>
</feature>
<comment type="subcellular location">
    <subcellularLocation>
        <location evidence="1">Membrane</location>
        <topology evidence="1">Multi-pass membrane protein</topology>
    </subcellularLocation>
</comment>
<dbReference type="InterPro" id="IPR037185">
    <property type="entry name" value="EmrE-like"/>
</dbReference>
<dbReference type="STRING" id="1715691.TA5113_01443"/>
<keyword evidence="5 6" id="KW-0472">Membrane</keyword>
<proteinExistence type="inferred from homology"/>
<evidence type="ECO:0000256" key="2">
    <source>
        <dbReference type="ARBA" id="ARBA00009853"/>
    </source>
</evidence>
<feature type="transmembrane region" description="Helical" evidence="6">
    <location>
        <begin position="288"/>
        <end position="304"/>
    </location>
</feature>
<evidence type="ECO:0000256" key="5">
    <source>
        <dbReference type="ARBA" id="ARBA00023136"/>
    </source>
</evidence>
<feature type="transmembrane region" description="Helical" evidence="6">
    <location>
        <begin position="232"/>
        <end position="253"/>
    </location>
</feature>
<accession>A0A0P1ITK0</accession>
<evidence type="ECO:0000256" key="6">
    <source>
        <dbReference type="SAM" id="Phobius"/>
    </source>
</evidence>
<dbReference type="SUPFAM" id="SSF103481">
    <property type="entry name" value="Multidrug resistance efflux transporter EmrE"/>
    <property type="match status" value="2"/>
</dbReference>
<comment type="similarity">
    <text evidence="2">Belongs to the drug/metabolite transporter (DMT) superfamily. 10 TMS drug/metabolite exporter (DME) (TC 2.A.7.3) family.</text>
</comment>
<evidence type="ECO:0000313" key="8">
    <source>
        <dbReference type="EMBL" id="CUK26796.1"/>
    </source>
</evidence>
<gene>
    <name evidence="8" type="ORF">TA5114_02614</name>
</gene>
<dbReference type="PANTHER" id="PTHR22911:SF6">
    <property type="entry name" value="SOLUTE CARRIER FAMILY 35 MEMBER G1"/>
    <property type="match status" value="1"/>
</dbReference>
<dbReference type="PANTHER" id="PTHR22911">
    <property type="entry name" value="ACYL-MALONYL CONDENSING ENZYME-RELATED"/>
    <property type="match status" value="1"/>
</dbReference>
<keyword evidence="4 6" id="KW-1133">Transmembrane helix</keyword>
<dbReference type="AlphaFoldDB" id="A0A0P1ITK0"/>
<feature type="transmembrane region" description="Helical" evidence="6">
    <location>
        <begin position="129"/>
        <end position="145"/>
    </location>
</feature>